<evidence type="ECO:0000256" key="1">
    <source>
        <dbReference type="SAM" id="Phobius"/>
    </source>
</evidence>
<dbReference type="Proteomes" id="UP000054144">
    <property type="component" value="Unassembled WGS sequence"/>
</dbReference>
<gene>
    <name evidence="3" type="ORF">FISHEDRAFT_66971</name>
</gene>
<feature type="signal peptide" evidence="2">
    <location>
        <begin position="1"/>
        <end position="18"/>
    </location>
</feature>
<feature type="transmembrane region" description="Helical" evidence="1">
    <location>
        <begin position="185"/>
        <end position="203"/>
    </location>
</feature>
<reference evidence="3 4" key="1">
    <citation type="journal article" date="2015" name="Fungal Genet. Biol.">
        <title>Evolution of novel wood decay mechanisms in Agaricales revealed by the genome sequences of Fistulina hepatica and Cylindrobasidium torrendii.</title>
        <authorList>
            <person name="Floudas D."/>
            <person name="Held B.W."/>
            <person name="Riley R."/>
            <person name="Nagy L.G."/>
            <person name="Koehler G."/>
            <person name="Ransdell A.S."/>
            <person name="Younus H."/>
            <person name="Chow J."/>
            <person name="Chiniquy J."/>
            <person name="Lipzen A."/>
            <person name="Tritt A."/>
            <person name="Sun H."/>
            <person name="Haridas S."/>
            <person name="LaButti K."/>
            <person name="Ohm R.A."/>
            <person name="Kues U."/>
            <person name="Blanchette R.A."/>
            <person name="Grigoriev I.V."/>
            <person name="Minto R.E."/>
            <person name="Hibbett D.S."/>
        </authorList>
    </citation>
    <scope>NUCLEOTIDE SEQUENCE [LARGE SCALE GENOMIC DNA]</scope>
    <source>
        <strain evidence="3 4">ATCC 64428</strain>
    </source>
</reference>
<feature type="chain" id="PRO_5002315940" description="Tetraspanin" evidence="2">
    <location>
        <begin position="19"/>
        <end position="225"/>
    </location>
</feature>
<accession>A0A0D7A3U9</accession>
<evidence type="ECO:0000313" key="4">
    <source>
        <dbReference type="Proteomes" id="UP000054144"/>
    </source>
</evidence>
<proteinExistence type="predicted"/>
<evidence type="ECO:0008006" key="5">
    <source>
        <dbReference type="Google" id="ProtNLM"/>
    </source>
</evidence>
<feature type="transmembrane region" description="Helical" evidence="1">
    <location>
        <begin position="51"/>
        <end position="69"/>
    </location>
</feature>
<keyword evidence="1" id="KW-1133">Transmembrane helix</keyword>
<keyword evidence="1" id="KW-0472">Membrane</keyword>
<feature type="transmembrane region" description="Helical" evidence="1">
    <location>
        <begin position="81"/>
        <end position="102"/>
    </location>
</feature>
<dbReference type="OrthoDB" id="2279611at2759"/>
<dbReference type="GO" id="GO:0016020">
    <property type="term" value="C:membrane"/>
    <property type="evidence" value="ECO:0007669"/>
    <property type="project" value="InterPro"/>
</dbReference>
<organism evidence="3 4">
    <name type="scientific">Fistulina hepatica ATCC 64428</name>
    <dbReference type="NCBI Taxonomy" id="1128425"/>
    <lineage>
        <taxon>Eukaryota</taxon>
        <taxon>Fungi</taxon>
        <taxon>Dikarya</taxon>
        <taxon>Basidiomycota</taxon>
        <taxon>Agaricomycotina</taxon>
        <taxon>Agaricomycetes</taxon>
        <taxon>Agaricomycetidae</taxon>
        <taxon>Agaricales</taxon>
        <taxon>Fistulinaceae</taxon>
        <taxon>Fistulina</taxon>
    </lineage>
</organism>
<keyword evidence="2" id="KW-0732">Signal</keyword>
<protein>
    <recommendedName>
        <fullName evidence="5">Tetraspanin</fullName>
    </recommendedName>
</protein>
<evidence type="ECO:0000313" key="3">
    <source>
        <dbReference type="EMBL" id="KIY45395.1"/>
    </source>
</evidence>
<feature type="transmembrane region" description="Helical" evidence="1">
    <location>
        <begin position="12"/>
        <end position="31"/>
    </location>
</feature>
<dbReference type="InterPro" id="IPR008952">
    <property type="entry name" value="Tetraspanin_EC2_sf"/>
</dbReference>
<dbReference type="SUPFAM" id="SSF48652">
    <property type="entry name" value="Tetraspanin"/>
    <property type="match status" value="1"/>
</dbReference>
<keyword evidence="4" id="KW-1185">Reference proteome</keyword>
<dbReference type="AlphaFoldDB" id="A0A0D7A3U9"/>
<keyword evidence="1" id="KW-0812">Transmembrane</keyword>
<sequence length="225" mass="25247">MVSTRLMCVWSFFDICLAAAGAVTTALSVVWRKKTNLLWQWSLDNGEFDSATVLGVLLLLTLPVSLAAVSQQHNRTSRLVVLNWCLFVDALAVLVVGTWIWFISLRERVWYHNKWEVATAAQRVELQDMFHCCGYFNTSDYAEVGGYCANQTFIDSLNSSVYADVCVTAVTGYGDAIMNGCFTYIYSYISIILSLILATLCVIKKRKEDERFKRIDAKRGGGGFV</sequence>
<dbReference type="EMBL" id="KN882048">
    <property type="protein sequence ID" value="KIY45395.1"/>
    <property type="molecule type" value="Genomic_DNA"/>
</dbReference>
<evidence type="ECO:0000256" key="2">
    <source>
        <dbReference type="SAM" id="SignalP"/>
    </source>
</evidence>
<name>A0A0D7A3U9_9AGAR</name>